<dbReference type="RefSeq" id="WP_250912899.1">
    <property type="nucleotide sequence ID" value="NZ_JAMXLX010000006.1"/>
</dbReference>
<comment type="similarity">
    <text evidence="2">Belongs to the MipA/OmpV family.</text>
</comment>
<proteinExistence type="inferred from homology"/>
<dbReference type="InterPro" id="IPR010583">
    <property type="entry name" value="MipA"/>
</dbReference>
<dbReference type="PANTHER" id="PTHR38776:SF1">
    <property type="entry name" value="MLTA-INTERACTING PROTEIN-RELATED"/>
    <property type="match status" value="1"/>
</dbReference>
<feature type="signal peptide" evidence="6">
    <location>
        <begin position="1"/>
        <end position="31"/>
    </location>
</feature>
<evidence type="ECO:0000256" key="6">
    <source>
        <dbReference type="SAM" id="SignalP"/>
    </source>
</evidence>
<evidence type="ECO:0000256" key="1">
    <source>
        <dbReference type="ARBA" id="ARBA00004442"/>
    </source>
</evidence>
<reference evidence="7" key="1">
    <citation type="submission" date="2022-06" db="EMBL/GenBank/DDBJ databases">
        <authorList>
            <person name="Sun Q."/>
        </authorList>
    </citation>
    <scope>NUCLEOTIDE SEQUENCE</scope>
    <source>
        <strain evidence="7">S101</strain>
    </source>
</reference>
<keyword evidence="5" id="KW-0998">Cell outer membrane</keyword>
<dbReference type="GO" id="GO:0009279">
    <property type="term" value="C:cell outer membrane"/>
    <property type="evidence" value="ECO:0007669"/>
    <property type="project" value="UniProtKB-SubCell"/>
</dbReference>
<dbReference type="AlphaFoldDB" id="A0AAJ1BZB4"/>
<sequence length="282" mass="30029">MFLVRQNHLRVSSFALSTALGITGMAAGAFAADPSEPEPPQDMAFDNARMTNEPVKPDWSLIVGGGGIYEPEYEGSDEFKISPVPFVVFTYGEWLEIDPSGVTVTPLRYGDFALSANVGYESGRDDSDHADLRGLGDIDFAATLGAKASYEWGPVEFYAAVDQTLGGSESLIGTVGIGYSAPVTERLILEANAEAILANDKHMEAYFGVNAAQSAASGLPQYKAEAGLKRVEVSVAATYLLSENWLIRGQAGLGILTGNAADSPIVKEKLQPSAQLFLGYKF</sequence>
<protein>
    <submittedName>
        <fullName evidence="7">MipA/OmpV family protein</fullName>
    </submittedName>
</protein>
<gene>
    <name evidence="7" type="ORF">NBH21_19175</name>
</gene>
<evidence type="ECO:0000256" key="3">
    <source>
        <dbReference type="ARBA" id="ARBA00022729"/>
    </source>
</evidence>
<dbReference type="Proteomes" id="UP001155380">
    <property type="component" value="Unassembled WGS sequence"/>
</dbReference>
<keyword evidence="3 6" id="KW-0732">Signal</keyword>
<name>A0AAJ1BZB4_9HYPH</name>
<evidence type="ECO:0000256" key="4">
    <source>
        <dbReference type="ARBA" id="ARBA00023136"/>
    </source>
</evidence>
<feature type="chain" id="PRO_5042594662" evidence="6">
    <location>
        <begin position="32"/>
        <end position="282"/>
    </location>
</feature>
<evidence type="ECO:0000313" key="7">
    <source>
        <dbReference type="EMBL" id="MCO5958906.1"/>
    </source>
</evidence>
<comment type="subcellular location">
    <subcellularLocation>
        <location evidence="1">Cell outer membrane</location>
    </subcellularLocation>
</comment>
<dbReference type="PANTHER" id="PTHR38776">
    <property type="entry name" value="MLTA-INTERACTING PROTEIN-RELATED"/>
    <property type="match status" value="1"/>
</dbReference>
<dbReference type="EMBL" id="JAMXLX010000006">
    <property type="protein sequence ID" value="MCO5958906.1"/>
    <property type="molecule type" value="Genomic_DNA"/>
</dbReference>
<organism evidence="7 8">
    <name type="scientific">Ciceribacter sichuanensis</name>
    <dbReference type="NCBI Taxonomy" id="2949647"/>
    <lineage>
        <taxon>Bacteria</taxon>
        <taxon>Pseudomonadati</taxon>
        <taxon>Pseudomonadota</taxon>
        <taxon>Alphaproteobacteria</taxon>
        <taxon>Hyphomicrobiales</taxon>
        <taxon>Rhizobiaceae</taxon>
        <taxon>Ciceribacter</taxon>
    </lineage>
</organism>
<evidence type="ECO:0000256" key="5">
    <source>
        <dbReference type="ARBA" id="ARBA00023237"/>
    </source>
</evidence>
<evidence type="ECO:0000313" key="8">
    <source>
        <dbReference type="Proteomes" id="UP001155380"/>
    </source>
</evidence>
<accession>A0AAJ1BZB4</accession>
<evidence type="ECO:0000256" key="2">
    <source>
        <dbReference type="ARBA" id="ARBA00005722"/>
    </source>
</evidence>
<comment type="caution">
    <text evidence="7">The sequence shown here is derived from an EMBL/GenBank/DDBJ whole genome shotgun (WGS) entry which is preliminary data.</text>
</comment>
<keyword evidence="4" id="KW-0472">Membrane</keyword>
<dbReference type="Pfam" id="PF06629">
    <property type="entry name" value="MipA"/>
    <property type="match status" value="1"/>
</dbReference>